<proteinExistence type="inferred from homology"/>
<evidence type="ECO:0000256" key="5">
    <source>
        <dbReference type="ARBA" id="ARBA00022692"/>
    </source>
</evidence>
<dbReference type="Pfam" id="PF03547">
    <property type="entry name" value="Mem_trans"/>
    <property type="match status" value="1"/>
</dbReference>
<evidence type="ECO:0000313" key="10">
    <source>
        <dbReference type="Proteomes" id="UP000664545"/>
    </source>
</evidence>
<gene>
    <name evidence="9" type="ORF">JYB65_08340</name>
</gene>
<dbReference type="PANTHER" id="PTHR36838">
    <property type="entry name" value="AUXIN EFFLUX CARRIER FAMILY PROTEIN"/>
    <property type="match status" value="1"/>
</dbReference>
<comment type="subcellular location">
    <subcellularLocation>
        <location evidence="1">Cell membrane</location>
        <topology evidence="1">Multi-pass membrane protein</topology>
    </subcellularLocation>
</comment>
<keyword evidence="5 8" id="KW-0812">Transmembrane</keyword>
<dbReference type="Gene3D" id="1.20.1530.20">
    <property type="match status" value="1"/>
</dbReference>
<evidence type="ECO:0000256" key="2">
    <source>
        <dbReference type="ARBA" id="ARBA00010145"/>
    </source>
</evidence>
<dbReference type="GO" id="GO:0005886">
    <property type="term" value="C:plasma membrane"/>
    <property type="evidence" value="ECO:0007669"/>
    <property type="project" value="UniProtKB-SubCell"/>
</dbReference>
<feature type="transmembrane region" description="Helical" evidence="8">
    <location>
        <begin position="226"/>
        <end position="247"/>
    </location>
</feature>
<dbReference type="AlphaFoldDB" id="A0A939IJ92"/>
<evidence type="ECO:0000313" key="9">
    <source>
        <dbReference type="EMBL" id="MBN7773368.1"/>
    </source>
</evidence>
<keyword evidence="3" id="KW-0813">Transport</keyword>
<dbReference type="RefSeq" id="WP_206582186.1">
    <property type="nucleotide sequence ID" value="NZ_JAFJZZ010000002.1"/>
</dbReference>
<dbReference type="PANTHER" id="PTHR36838:SF4">
    <property type="entry name" value="AUXIN EFFLUX CARRIER FAMILY PROTEIN"/>
    <property type="match status" value="1"/>
</dbReference>
<organism evidence="9 10">
    <name type="scientific">Clostridium aminobutyricum</name>
    <dbReference type="NCBI Taxonomy" id="33953"/>
    <lineage>
        <taxon>Bacteria</taxon>
        <taxon>Bacillati</taxon>
        <taxon>Bacillota</taxon>
        <taxon>Clostridia</taxon>
        <taxon>Eubacteriales</taxon>
        <taxon>Clostridiaceae</taxon>
        <taxon>Clostridium</taxon>
    </lineage>
</organism>
<name>A0A939IJ92_CLOAM</name>
<evidence type="ECO:0000256" key="8">
    <source>
        <dbReference type="SAM" id="Phobius"/>
    </source>
</evidence>
<evidence type="ECO:0000256" key="1">
    <source>
        <dbReference type="ARBA" id="ARBA00004651"/>
    </source>
</evidence>
<keyword evidence="10" id="KW-1185">Reference proteome</keyword>
<keyword evidence="7 8" id="KW-0472">Membrane</keyword>
<dbReference type="Proteomes" id="UP000664545">
    <property type="component" value="Unassembled WGS sequence"/>
</dbReference>
<dbReference type="InterPro" id="IPR004776">
    <property type="entry name" value="Mem_transp_PIN-like"/>
</dbReference>
<dbReference type="GO" id="GO:0055085">
    <property type="term" value="P:transmembrane transport"/>
    <property type="evidence" value="ECO:0007669"/>
    <property type="project" value="InterPro"/>
</dbReference>
<feature type="transmembrane region" description="Helical" evidence="8">
    <location>
        <begin position="37"/>
        <end position="56"/>
    </location>
</feature>
<evidence type="ECO:0000256" key="3">
    <source>
        <dbReference type="ARBA" id="ARBA00022448"/>
    </source>
</evidence>
<keyword evidence="4" id="KW-1003">Cell membrane</keyword>
<feature type="transmembrane region" description="Helical" evidence="8">
    <location>
        <begin position="286"/>
        <end position="311"/>
    </location>
</feature>
<feature type="transmembrane region" description="Helical" evidence="8">
    <location>
        <begin position="253"/>
        <end position="274"/>
    </location>
</feature>
<evidence type="ECO:0000256" key="7">
    <source>
        <dbReference type="ARBA" id="ARBA00023136"/>
    </source>
</evidence>
<accession>A0A939IJ92</accession>
<dbReference type="InterPro" id="IPR038770">
    <property type="entry name" value="Na+/solute_symporter_sf"/>
</dbReference>
<evidence type="ECO:0000256" key="6">
    <source>
        <dbReference type="ARBA" id="ARBA00022989"/>
    </source>
</evidence>
<feature type="transmembrane region" description="Helical" evidence="8">
    <location>
        <begin position="68"/>
        <end position="87"/>
    </location>
</feature>
<feature type="transmembrane region" description="Helical" evidence="8">
    <location>
        <begin position="127"/>
        <end position="148"/>
    </location>
</feature>
<reference evidence="9" key="1">
    <citation type="submission" date="2021-02" db="EMBL/GenBank/DDBJ databases">
        <title>Abyssanaerobacter marinus gen.nov., sp., nov, anaerobic bacterium isolated from the Onnuri vent field of Indian Ocean and suggestion of Mogibacteriaceae fam. nov., and proposal of reclassification of ambiguous this family's genus member.</title>
        <authorList>
            <person name="Kim Y.J."/>
            <person name="Yang J.-A."/>
        </authorList>
    </citation>
    <scope>NUCLEOTIDE SEQUENCE</scope>
    <source>
        <strain evidence="9">DSM 2634</strain>
    </source>
</reference>
<keyword evidence="6 8" id="KW-1133">Transmembrane helix</keyword>
<comment type="caution">
    <text evidence="9">The sequence shown here is derived from an EMBL/GenBank/DDBJ whole genome shotgun (WGS) entry which is preliminary data.</text>
</comment>
<comment type="similarity">
    <text evidence="2">Belongs to the auxin efflux carrier (TC 2.A.69) family.</text>
</comment>
<feature type="transmembrane region" description="Helical" evidence="8">
    <location>
        <begin position="169"/>
        <end position="187"/>
    </location>
</feature>
<evidence type="ECO:0000256" key="4">
    <source>
        <dbReference type="ARBA" id="ARBA00022475"/>
    </source>
</evidence>
<dbReference type="EMBL" id="JAFJZZ010000002">
    <property type="protein sequence ID" value="MBN7773368.1"/>
    <property type="molecule type" value="Genomic_DNA"/>
</dbReference>
<sequence>MEAIILAVHVVLPILLLMLVGLGARKVGILNDRFIKELNKMIFLLFLPALMFVNVYQTNIQEVLDVRLVVFTVAVTTAVFLISFALVPKFEKQNARRGALIQAMVRGNGAYFGIPVTVVLIGEQYAGLMAIVVAFAAILYNLFSVIALETFRNEKVSTLRILKGVATNPMLLATIVALVFVACGIKIPDMLFGTLKDMSKVTTPLALITLGGSFVFTSAGEYTKQIIAVVLIKLVLIPGMIMPLAIWLNFTHYELGCIFSLIAAPVAVATFAVAQQLEGDDVLAGHLVVFTSLASMLTMFLWIVILGPFFLTI</sequence>
<protein>
    <submittedName>
        <fullName evidence="9">AEC family transporter</fullName>
    </submittedName>
</protein>
<feature type="transmembrane region" description="Helical" evidence="8">
    <location>
        <begin position="6"/>
        <end position="25"/>
    </location>
</feature>
<feature type="transmembrane region" description="Helical" evidence="8">
    <location>
        <begin position="99"/>
        <end position="121"/>
    </location>
</feature>